<dbReference type="Pfam" id="PF18906">
    <property type="entry name" value="Phage_tube_2"/>
    <property type="match status" value="1"/>
</dbReference>
<protein>
    <submittedName>
        <fullName evidence="2">Uncharacterized protein</fullName>
    </submittedName>
</protein>
<accession>A0A238YS08</accession>
<sequence length="458" mass="49302">MARAHGARAQIALAFETVYGTPPASGYRLMPFARTTLGAEQPLLNSELLGYGRDPLAPIKDAITADGEVVVPIDVEAFGFWLKAAFGAPTTTGTTPKTHTFQSGNWTLPSMAIEVAMPEVPRFAMYAGCVMDQLNWQMNRSGLLTATARLIAQGEAIAATMAAGTPTALGLQRFGHFNGVVKRNGTALGNVVSAEITYANGLDRIETIRNDGKIEGADPGMAALTGRIEVRFAERPRHPSHRRHALRARVRLQPRCERQLHLHSPCRLPAGPADRDPRAPGYPGQFRLAGGQSHQPRPHVHRRPRQHRHGILIMIRLNLSNRPEWLDLLPGLRVLVAPLTTALMVSARADPLIDDLSETSSQEDMALAMAKAVARRAVLEWEGVGDDDGNLVPVSPAGIDALLDIWPVFEAFQAQYVARGLMLDLEKNASAPLPTGPSAGATATARPAQAPAPTAPQD</sequence>
<evidence type="ECO:0000256" key="1">
    <source>
        <dbReference type="SAM" id="MobiDB-lite"/>
    </source>
</evidence>
<dbReference type="Proteomes" id="UP000198409">
    <property type="component" value="Unassembled WGS sequence"/>
</dbReference>
<dbReference type="AlphaFoldDB" id="A0A238YS08"/>
<feature type="region of interest" description="Disordered" evidence="1">
    <location>
        <begin position="430"/>
        <end position="458"/>
    </location>
</feature>
<organism evidence="2 3">
    <name type="scientific">Paracoccus sediminis</name>
    <dbReference type="NCBI Taxonomy" id="1214787"/>
    <lineage>
        <taxon>Bacteria</taxon>
        <taxon>Pseudomonadati</taxon>
        <taxon>Pseudomonadota</taxon>
        <taxon>Alphaproteobacteria</taxon>
        <taxon>Rhodobacterales</taxon>
        <taxon>Paracoccaceae</taxon>
        <taxon>Paracoccus</taxon>
    </lineage>
</organism>
<proteinExistence type="predicted"/>
<gene>
    <name evidence="2" type="ORF">SAMN06265378_1235</name>
</gene>
<dbReference type="EMBL" id="FZNM01000023">
    <property type="protein sequence ID" value="SNR73209.1"/>
    <property type="molecule type" value="Genomic_DNA"/>
</dbReference>
<dbReference type="InterPro" id="IPR044000">
    <property type="entry name" value="Phage_tube_2"/>
</dbReference>
<reference evidence="3" key="1">
    <citation type="submission" date="2017-06" db="EMBL/GenBank/DDBJ databases">
        <authorList>
            <person name="Varghese N."/>
            <person name="Submissions S."/>
        </authorList>
    </citation>
    <scope>NUCLEOTIDE SEQUENCE [LARGE SCALE GENOMIC DNA]</scope>
    <source>
        <strain evidence="3">DSM 26170</strain>
    </source>
</reference>
<name>A0A238YS08_9RHOB</name>
<feature type="region of interest" description="Disordered" evidence="1">
    <location>
        <begin position="266"/>
        <end position="304"/>
    </location>
</feature>
<evidence type="ECO:0000313" key="2">
    <source>
        <dbReference type="EMBL" id="SNR73209.1"/>
    </source>
</evidence>
<evidence type="ECO:0000313" key="3">
    <source>
        <dbReference type="Proteomes" id="UP000198409"/>
    </source>
</evidence>